<feature type="transmembrane region" description="Helical" evidence="11">
    <location>
        <begin position="163"/>
        <end position="193"/>
    </location>
</feature>
<keyword evidence="7 11" id="KW-0472">Membrane</keyword>
<feature type="compositionally biased region" description="Low complexity" evidence="10">
    <location>
        <begin position="387"/>
        <end position="401"/>
    </location>
</feature>
<dbReference type="PANTHER" id="PTHR28097:SF1">
    <property type="entry name" value="PHEROMONE A FACTOR RECEPTOR"/>
    <property type="match status" value="1"/>
</dbReference>
<sequence>MVSWPIQQALLTAFSFIAFCLVSVPLYWHLEGIPDFYPAWNVGCVLYIGWTAATCLINFVNGVIWRDNAINWAPVWCDITIRITWGASQGILAASLVINRRLFKIASTSSVSITRAEKRRAILSDLGIGLGIPVLHMILMWFVQGHRFNIWGGVGCLAAIPNTYFAIVMTNGVCIIMGLVSGAYCIGTLRAFMKRRRQFSELIASNNNLTFNRYFRLMALATIELLATIPLSVYLLVFSLQQPIYQWRGLADIHLGFSRVLQFPAIQWLESPGAILSLTLQQWLTVSCGIVFFLFFGLAEEARTHYRLAFTSVAKKLGYTSAGLQSTGFSTGFHPSKGSKLGVTIPSFIQRSTNRRGSISSFSDKLSTAISVGDLDLFDDTKEKPYSPSSSTAGSSTCVSSPVEGRPAPTRLELPELARPDSVVDVEIVSRVRHTPDVPSPIHPSDIV</sequence>
<dbReference type="InterPro" id="IPR000481">
    <property type="entry name" value="GPCR_Pheromne_B_alpha_rcpt"/>
</dbReference>
<keyword evidence="6" id="KW-0297">G-protein coupled receptor</keyword>
<evidence type="ECO:0000313" key="12">
    <source>
        <dbReference type="EMBL" id="PSR75776.1"/>
    </source>
</evidence>
<dbReference type="GO" id="GO:0000750">
    <property type="term" value="P:pheromone-dependent signal transduction involved in conjugation with cellular fusion"/>
    <property type="evidence" value="ECO:0007669"/>
    <property type="project" value="TreeGrafter"/>
</dbReference>
<evidence type="ECO:0000256" key="3">
    <source>
        <dbReference type="ARBA" id="ARBA00022507"/>
    </source>
</evidence>
<evidence type="ECO:0000256" key="6">
    <source>
        <dbReference type="ARBA" id="ARBA00023040"/>
    </source>
</evidence>
<dbReference type="PRINTS" id="PR00899">
    <property type="entry name" value="GPCRSTE3"/>
</dbReference>
<evidence type="ECO:0000256" key="7">
    <source>
        <dbReference type="ARBA" id="ARBA00023136"/>
    </source>
</evidence>
<dbReference type="PRINTS" id="PR00901">
    <property type="entry name" value="PHEROMONEBAR"/>
</dbReference>
<keyword evidence="9" id="KW-0807">Transducer</keyword>
<feature type="transmembrane region" description="Helical" evidence="11">
    <location>
        <begin position="40"/>
        <end position="59"/>
    </location>
</feature>
<name>A0A2R6NSI7_9APHY</name>
<feature type="transmembrane region" description="Helical" evidence="11">
    <location>
        <begin position="280"/>
        <end position="299"/>
    </location>
</feature>
<dbReference type="GO" id="GO:0004934">
    <property type="term" value="F:mating-type alpha-factor pheromone receptor activity"/>
    <property type="evidence" value="ECO:0007669"/>
    <property type="project" value="InterPro"/>
</dbReference>
<evidence type="ECO:0000256" key="4">
    <source>
        <dbReference type="ARBA" id="ARBA00022692"/>
    </source>
</evidence>
<reference evidence="12 13" key="1">
    <citation type="submission" date="2018-02" db="EMBL/GenBank/DDBJ databases">
        <title>Genome sequence of the basidiomycete white-rot fungus Phlebia centrifuga.</title>
        <authorList>
            <person name="Granchi Z."/>
            <person name="Peng M."/>
            <person name="de Vries R.P."/>
            <person name="Hilden K."/>
            <person name="Makela M.R."/>
            <person name="Grigoriev I."/>
            <person name="Riley R."/>
        </authorList>
    </citation>
    <scope>NUCLEOTIDE SEQUENCE [LARGE SCALE GENOMIC DNA]</scope>
    <source>
        <strain evidence="12 13">FBCC195</strain>
    </source>
</reference>
<keyword evidence="13" id="KW-1185">Reference proteome</keyword>
<dbReference type="Proteomes" id="UP000186601">
    <property type="component" value="Unassembled WGS sequence"/>
</dbReference>
<evidence type="ECO:0000256" key="1">
    <source>
        <dbReference type="ARBA" id="ARBA00004141"/>
    </source>
</evidence>
<dbReference type="Pfam" id="PF02076">
    <property type="entry name" value="STE3"/>
    <property type="match status" value="1"/>
</dbReference>
<evidence type="ECO:0000256" key="5">
    <source>
        <dbReference type="ARBA" id="ARBA00022989"/>
    </source>
</evidence>
<keyword evidence="4 11" id="KW-0812">Transmembrane</keyword>
<comment type="subcellular location">
    <subcellularLocation>
        <location evidence="1">Membrane</location>
        <topology evidence="1">Multi-pass membrane protein</topology>
    </subcellularLocation>
</comment>
<evidence type="ECO:0000256" key="2">
    <source>
        <dbReference type="ARBA" id="ARBA00011085"/>
    </source>
</evidence>
<feature type="transmembrane region" description="Helical" evidence="11">
    <location>
        <begin position="214"/>
        <end position="237"/>
    </location>
</feature>
<keyword evidence="5 11" id="KW-1133">Transmembrane helix</keyword>
<evidence type="ECO:0000256" key="10">
    <source>
        <dbReference type="SAM" id="MobiDB-lite"/>
    </source>
</evidence>
<dbReference type="GO" id="GO:0005886">
    <property type="term" value="C:plasma membrane"/>
    <property type="evidence" value="ECO:0007669"/>
    <property type="project" value="TreeGrafter"/>
</dbReference>
<organism evidence="12 13">
    <name type="scientific">Hermanssonia centrifuga</name>
    <dbReference type="NCBI Taxonomy" id="98765"/>
    <lineage>
        <taxon>Eukaryota</taxon>
        <taxon>Fungi</taxon>
        <taxon>Dikarya</taxon>
        <taxon>Basidiomycota</taxon>
        <taxon>Agaricomycotina</taxon>
        <taxon>Agaricomycetes</taxon>
        <taxon>Polyporales</taxon>
        <taxon>Meruliaceae</taxon>
        <taxon>Hermanssonia</taxon>
    </lineage>
</organism>
<dbReference type="EMBL" id="MLYV02000879">
    <property type="protein sequence ID" value="PSR75776.1"/>
    <property type="molecule type" value="Genomic_DNA"/>
</dbReference>
<evidence type="ECO:0000256" key="8">
    <source>
        <dbReference type="ARBA" id="ARBA00023170"/>
    </source>
</evidence>
<gene>
    <name evidence="12" type="ORF">PHLCEN_2v8893</name>
</gene>
<evidence type="ECO:0000256" key="11">
    <source>
        <dbReference type="SAM" id="Phobius"/>
    </source>
</evidence>
<accession>A0A2R6NSI7</accession>
<dbReference type="CDD" id="cd14966">
    <property type="entry name" value="7tmD_STE3"/>
    <property type="match status" value="1"/>
</dbReference>
<keyword evidence="3" id="KW-0589">Pheromone response</keyword>
<dbReference type="PANTHER" id="PTHR28097">
    <property type="entry name" value="PHEROMONE A FACTOR RECEPTOR"/>
    <property type="match status" value="1"/>
</dbReference>
<proteinExistence type="inferred from homology"/>
<keyword evidence="8" id="KW-0675">Receptor</keyword>
<protein>
    <recommendedName>
        <fullName evidence="14">Pheromone receptor</fullName>
    </recommendedName>
</protein>
<feature type="transmembrane region" description="Helical" evidence="11">
    <location>
        <begin position="6"/>
        <end position="28"/>
    </location>
</feature>
<feature type="transmembrane region" description="Helical" evidence="11">
    <location>
        <begin position="120"/>
        <end position="143"/>
    </location>
</feature>
<evidence type="ECO:0000313" key="13">
    <source>
        <dbReference type="Proteomes" id="UP000186601"/>
    </source>
</evidence>
<evidence type="ECO:0000256" key="9">
    <source>
        <dbReference type="ARBA" id="ARBA00023224"/>
    </source>
</evidence>
<evidence type="ECO:0008006" key="14">
    <source>
        <dbReference type="Google" id="ProtNLM"/>
    </source>
</evidence>
<comment type="similarity">
    <text evidence="2">Belongs to the G-protein coupled receptor 4 family.</text>
</comment>
<feature type="region of interest" description="Disordered" evidence="10">
    <location>
        <begin position="383"/>
        <end position="416"/>
    </location>
</feature>
<dbReference type="OrthoDB" id="2874149at2759"/>
<dbReference type="InterPro" id="IPR001499">
    <property type="entry name" value="GPCR_STE3"/>
</dbReference>
<dbReference type="AlphaFoldDB" id="A0A2R6NSI7"/>
<comment type="caution">
    <text evidence="12">The sequence shown here is derived from an EMBL/GenBank/DDBJ whole genome shotgun (WGS) entry which is preliminary data.</text>
</comment>